<dbReference type="InterPro" id="IPR005717">
    <property type="entry name" value="Ribosomal_uS7_bac/org-type"/>
</dbReference>
<dbReference type="HAMAP" id="MF_00480_B">
    <property type="entry name" value="Ribosomal_uS7_B"/>
    <property type="match status" value="1"/>
</dbReference>
<dbReference type="GO" id="GO:0003735">
    <property type="term" value="F:structural constituent of ribosome"/>
    <property type="evidence" value="ECO:0007669"/>
    <property type="project" value="InterPro"/>
</dbReference>
<dbReference type="NCBIfam" id="TIGR01029">
    <property type="entry name" value="rpsG_bact"/>
    <property type="match status" value="1"/>
</dbReference>
<keyword evidence="3 6" id="KW-0694">RNA-binding</keyword>
<protein>
    <recommendedName>
        <fullName evidence="6">Small ribosomal subunit protein uS7</fullName>
    </recommendedName>
</protein>
<keyword evidence="5 6" id="KW-0687">Ribonucleoprotein</keyword>
<evidence type="ECO:0000313" key="9">
    <source>
        <dbReference type="Proteomes" id="UP000034795"/>
    </source>
</evidence>
<dbReference type="STRING" id="1618994.UX57_C0005G0007"/>
<sequence length="155" mass="17579">MRGKQAPKRVIAPDPKFGNLFIAKFINYIMVDGKKSIAQRIVYDAIDFISERTKQDAIEIFDRAIKNTTPSLEVKSRRVGGANYQVPMPVRGERRVMLSYRWLIAAARARKGRTMADRLANELIAAANNEGEAIKKKLDVQRMAEANRAFAHFAR</sequence>
<name>A0A0G1Q8P1_9BACT</name>
<comment type="caution">
    <text evidence="8">The sequence shown here is derived from an EMBL/GenBank/DDBJ whole genome shotgun (WGS) entry which is preliminary data.</text>
</comment>
<dbReference type="InterPro" id="IPR000235">
    <property type="entry name" value="Ribosomal_uS7"/>
</dbReference>
<dbReference type="Proteomes" id="UP000034795">
    <property type="component" value="Unassembled WGS sequence"/>
</dbReference>
<keyword evidence="4 6" id="KW-0689">Ribosomal protein</keyword>
<dbReference type="PIRSF" id="PIRSF002122">
    <property type="entry name" value="RPS7p_RPS7a_RPS5e_RPS7o"/>
    <property type="match status" value="1"/>
</dbReference>
<dbReference type="GO" id="GO:0000049">
    <property type="term" value="F:tRNA binding"/>
    <property type="evidence" value="ECO:0007669"/>
    <property type="project" value="UniProtKB-UniRule"/>
</dbReference>
<evidence type="ECO:0000256" key="4">
    <source>
        <dbReference type="ARBA" id="ARBA00022980"/>
    </source>
</evidence>
<keyword evidence="2 6" id="KW-0699">rRNA-binding</keyword>
<dbReference type="InterPro" id="IPR023798">
    <property type="entry name" value="Ribosomal_uS7_dom"/>
</dbReference>
<comment type="subunit">
    <text evidence="6">Part of the 30S ribosomal subunit. Contacts proteins S9 and S11.</text>
</comment>
<comment type="similarity">
    <text evidence="1 6">Belongs to the universal ribosomal protein uS7 family.</text>
</comment>
<comment type="function">
    <text evidence="6">One of the primary rRNA binding proteins, it binds directly to 16S rRNA where it nucleates assembly of the head domain of the 30S subunit. Is located at the subunit interface close to the decoding center, probably blocks exit of the E-site tRNA.</text>
</comment>
<organism evidence="8 9">
    <name type="scientific">Candidatus Uhrbacteria bacterium GW2011_GWE2_46_68</name>
    <dbReference type="NCBI Taxonomy" id="1618994"/>
    <lineage>
        <taxon>Bacteria</taxon>
        <taxon>Candidatus Uhriibacteriota</taxon>
    </lineage>
</organism>
<dbReference type="GO" id="GO:0015935">
    <property type="term" value="C:small ribosomal subunit"/>
    <property type="evidence" value="ECO:0007669"/>
    <property type="project" value="InterPro"/>
</dbReference>
<evidence type="ECO:0000259" key="7">
    <source>
        <dbReference type="Pfam" id="PF00177"/>
    </source>
</evidence>
<evidence type="ECO:0000256" key="3">
    <source>
        <dbReference type="ARBA" id="ARBA00022884"/>
    </source>
</evidence>
<reference evidence="8 9" key="1">
    <citation type="journal article" date="2015" name="Nature">
        <title>rRNA introns, odd ribosomes, and small enigmatic genomes across a large radiation of phyla.</title>
        <authorList>
            <person name="Brown C.T."/>
            <person name="Hug L.A."/>
            <person name="Thomas B.C."/>
            <person name="Sharon I."/>
            <person name="Castelle C.J."/>
            <person name="Singh A."/>
            <person name="Wilkins M.J."/>
            <person name="Williams K.H."/>
            <person name="Banfield J.F."/>
        </authorList>
    </citation>
    <scope>NUCLEOTIDE SEQUENCE [LARGE SCALE GENOMIC DNA]</scope>
</reference>
<evidence type="ECO:0000256" key="2">
    <source>
        <dbReference type="ARBA" id="ARBA00022730"/>
    </source>
</evidence>
<dbReference type="AlphaFoldDB" id="A0A0G1Q8P1"/>
<dbReference type="PATRIC" id="fig|1618994.3.peg.363"/>
<dbReference type="InterPro" id="IPR036823">
    <property type="entry name" value="Ribosomal_uS7_dom_sf"/>
</dbReference>
<dbReference type="EMBL" id="LCMS01000005">
    <property type="protein sequence ID" value="KKU41177.1"/>
    <property type="molecule type" value="Genomic_DNA"/>
</dbReference>
<dbReference type="CDD" id="cd14869">
    <property type="entry name" value="uS7_Bacteria"/>
    <property type="match status" value="1"/>
</dbReference>
<evidence type="ECO:0000313" key="8">
    <source>
        <dbReference type="EMBL" id="KKU41177.1"/>
    </source>
</evidence>
<gene>
    <name evidence="6" type="primary">rpsG</name>
    <name evidence="8" type="ORF">UX57_C0005G0007</name>
</gene>
<feature type="domain" description="Small ribosomal subunit protein uS7" evidence="7">
    <location>
        <begin position="2"/>
        <end position="148"/>
    </location>
</feature>
<evidence type="ECO:0000256" key="6">
    <source>
        <dbReference type="HAMAP-Rule" id="MF_00480"/>
    </source>
</evidence>
<accession>A0A0G1Q8P1</accession>
<dbReference type="FunFam" id="1.10.455.10:FF:000001">
    <property type="entry name" value="30S ribosomal protein S7"/>
    <property type="match status" value="1"/>
</dbReference>
<dbReference type="Gene3D" id="1.10.455.10">
    <property type="entry name" value="Ribosomal protein S7 domain"/>
    <property type="match status" value="1"/>
</dbReference>
<keyword evidence="6" id="KW-0820">tRNA-binding</keyword>
<evidence type="ECO:0000256" key="5">
    <source>
        <dbReference type="ARBA" id="ARBA00023274"/>
    </source>
</evidence>
<proteinExistence type="inferred from homology"/>
<dbReference type="SUPFAM" id="SSF47973">
    <property type="entry name" value="Ribosomal protein S7"/>
    <property type="match status" value="1"/>
</dbReference>
<dbReference type="GO" id="GO:0019843">
    <property type="term" value="F:rRNA binding"/>
    <property type="evidence" value="ECO:0007669"/>
    <property type="project" value="UniProtKB-UniRule"/>
</dbReference>
<evidence type="ECO:0000256" key="1">
    <source>
        <dbReference type="ARBA" id="ARBA00007151"/>
    </source>
</evidence>
<dbReference type="Pfam" id="PF00177">
    <property type="entry name" value="Ribosomal_S7"/>
    <property type="match status" value="1"/>
</dbReference>
<dbReference type="PANTHER" id="PTHR11205">
    <property type="entry name" value="RIBOSOMAL PROTEIN S7"/>
    <property type="match status" value="1"/>
</dbReference>
<dbReference type="GO" id="GO:0006412">
    <property type="term" value="P:translation"/>
    <property type="evidence" value="ECO:0007669"/>
    <property type="project" value="UniProtKB-UniRule"/>
</dbReference>